<dbReference type="SUPFAM" id="SSF103473">
    <property type="entry name" value="MFS general substrate transporter"/>
    <property type="match status" value="1"/>
</dbReference>
<comment type="caution">
    <text evidence="7">The sequence shown here is derived from an EMBL/GenBank/DDBJ whole genome shotgun (WGS) entry which is preliminary data.</text>
</comment>
<evidence type="ECO:0000313" key="8">
    <source>
        <dbReference type="Proteomes" id="UP000550729"/>
    </source>
</evidence>
<dbReference type="Proteomes" id="UP000550729">
    <property type="component" value="Unassembled WGS sequence"/>
</dbReference>
<proteinExistence type="predicted"/>
<feature type="transmembrane region" description="Helical" evidence="5">
    <location>
        <begin position="356"/>
        <end position="375"/>
    </location>
</feature>
<gene>
    <name evidence="7" type="ORF">HH308_02320</name>
</gene>
<sequence length="428" mass="45181">MNSVVETTSPPRNDQRTKAWALTGMLVVMYIFNYADKAVFGIIAKPLRQELGLSPAQIGLVGSLFFAAFTVGGFFAGAINRWLTLKWGLMALALCWSAAMLPMLVTASLAVLIVSRMFLGATEGPSSALLHTAAYSWHKPQDRGLPGALLAGAAAIAKIAFAPALTYVVVHHGWRASLMVLAVCTLVWAVAWINVWSPGPYVSQTKHASPTDEPRVPWRTILLSKTFLIGALVVAAGYALVTVVLTWLPSYFEEGLGYSQLTAGAMFALPSIFGLIVLLISSVVSDRAMKRGSSARAVRIILPSAGLILCAIALVAIPYVHTPIVSVLLLSIGYGFVTAIFPLFNAAVADLCPPSQVAGTVGTFLALMAVGGLIAPYMTGVLVEQHADKADGYAAAFQAIGIVAGISAVLAILFVNPDRDSAQIRNDA</sequence>
<dbReference type="InterPro" id="IPR020846">
    <property type="entry name" value="MFS_dom"/>
</dbReference>
<evidence type="ECO:0000256" key="1">
    <source>
        <dbReference type="ARBA" id="ARBA00004651"/>
    </source>
</evidence>
<organism evidence="7 8">
    <name type="scientific">Gordonia asplenii</name>
    <dbReference type="NCBI Taxonomy" id="2725283"/>
    <lineage>
        <taxon>Bacteria</taxon>
        <taxon>Bacillati</taxon>
        <taxon>Actinomycetota</taxon>
        <taxon>Actinomycetes</taxon>
        <taxon>Mycobacteriales</taxon>
        <taxon>Gordoniaceae</taxon>
        <taxon>Gordonia</taxon>
    </lineage>
</organism>
<dbReference type="PANTHER" id="PTHR11662">
    <property type="entry name" value="SOLUTE CARRIER FAMILY 17"/>
    <property type="match status" value="1"/>
</dbReference>
<evidence type="ECO:0000256" key="3">
    <source>
        <dbReference type="ARBA" id="ARBA00022989"/>
    </source>
</evidence>
<dbReference type="InterPro" id="IPR011701">
    <property type="entry name" value="MFS"/>
</dbReference>
<feature type="transmembrane region" description="Helical" evidence="5">
    <location>
        <begin position="227"/>
        <end position="249"/>
    </location>
</feature>
<dbReference type="InterPro" id="IPR050382">
    <property type="entry name" value="MFS_Na/Anion_cotransporter"/>
</dbReference>
<feature type="transmembrane region" description="Helical" evidence="5">
    <location>
        <begin position="20"/>
        <end position="44"/>
    </location>
</feature>
<evidence type="ECO:0000256" key="2">
    <source>
        <dbReference type="ARBA" id="ARBA00022692"/>
    </source>
</evidence>
<feature type="transmembrane region" description="Helical" evidence="5">
    <location>
        <begin position="56"/>
        <end position="79"/>
    </location>
</feature>
<feature type="domain" description="Major facilitator superfamily (MFS) profile" evidence="6">
    <location>
        <begin position="22"/>
        <end position="419"/>
    </location>
</feature>
<feature type="transmembrane region" description="Helical" evidence="5">
    <location>
        <begin position="261"/>
        <end position="285"/>
    </location>
</feature>
<feature type="transmembrane region" description="Helical" evidence="5">
    <location>
        <begin position="91"/>
        <end position="114"/>
    </location>
</feature>
<accession>A0A848KT38</accession>
<dbReference type="GO" id="GO:0022857">
    <property type="term" value="F:transmembrane transporter activity"/>
    <property type="evidence" value="ECO:0007669"/>
    <property type="project" value="InterPro"/>
</dbReference>
<dbReference type="Gene3D" id="1.20.1250.20">
    <property type="entry name" value="MFS general substrate transporter like domains"/>
    <property type="match status" value="2"/>
</dbReference>
<feature type="transmembrane region" description="Helical" evidence="5">
    <location>
        <begin position="395"/>
        <end position="415"/>
    </location>
</feature>
<reference evidence="7 8" key="1">
    <citation type="submission" date="2020-04" db="EMBL/GenBank/DDBJ databases">
        <title>Gordonia sp. nov. TBRC 11910.</title>
        <authorList>
            <person name="Suriyachadkun C."/>
        </authorList>
    </citation>
    <scope>NUCLEOTIDE SEQUENCE [LARGE SCALE GENOMIC DNA]</scope>
    <source>
        <strain evidence="7 8">TBRC 11910</strain>
    </source>
</reference>
<protein>
    <submittedName>
        <fullName evidence="7">MFS transporter</fullName>
    </submittedName>
</protein>
<keyword evidence="4 5" id="KW-0472">Membrane</keyword>
<feature type="transmembrane region" description="Helical" evidence="5">
    <location>
        <begin position="148"/>
        <end position="170"/>
    </location>
</feature>
<keyword evidence="2 5" id="KW-0812">Transmembrane</keyword>
<dbReference type="EMBL" id="JABBNB010000001">
    <property type="protein sequence ID" value="NMO00045.1"/>
    <property type="molecule type" value="Genomic_DNA"/>
</dbReference>
<evidence type="ECO:0000256" key="4">
    <source>
        <dbReference type="ARBA" id="ARBA00023136"/>
    </source>
</evidence>
<dbReference type="PANTHER" id="PTHR11662:SF450">
    <property type="entry name" value="BLR1003 PROTEIN"/>
    <property type="match status" value="1"/>
</dbReference>
<name>A0A848KT38_9ACTN</name>
<dbReference type="RefSeq" id="WP_170192506.1">
    <property type="nucleotide sequence ID" value="NZ_JABBNB010000001.1"/>
</dbReference>
<comment type="subcellular location">
    <subcellularLocation>
        <location evidence="1">Cell membrane</location>
        <topology evidence="1">Multi-pass membrane protein</topology>
    </subcellularLocation>
</comment>
<dbReference type="AlphaFoldDB" id="A0A848KT38"/>
<evidence type="ECO:0000256" key="5">
    <source>
        <dbReference type="SAM" id="Phobius"/>
    </source>
</evidence>
<dbReference type="GO" id="GO:0005886">
    <property type="term" value="C:plasma membrane"/>
    <property type="evidence" value="ECO:0007669"/>
    <property type="project" value="UniProtKB-SubCell"/>
</dbReference>
<feature type="transmembrane region" description="Helical" evidence="5">
    <location>
        <begin position="297"/>
        <end position="317"/>
    </location>
</feature>
<dbReference type="PROSITE" id="PS50850">
    <property type="entry name" value="MFS"/>
    <property type="match status" value="1"/>
</dbReference>
<keyword evidence="3 5" id="KW-1133">Transmembrane helix</keyword>
<feature type="transmembrane region" description="Helical" evidence="5">
    <location>
        <begin position="323"/>
        <end position="344"/>
    </location>
</feature>
<keyword evidence="8" id="KW-1185">Reference proteome</keyword>
<evidence type="ECO:0000259" key="6">
    <source>
        <dbReference type="PROSITE" id="PS50850"/>
    </source>
</evidence>
<dbReference type="Pfam" id="PF07690">
    <property type="entry name" value="MFS_1"/>
    <property type="match status" value="1"/>
</dbReference>
<dbReference type="InterPro" id="IPR036259">
    <property type="entry name" value="MFS_trans_sf"/>
</dbReference>
<evidence type="ECO:0000313" key="7">
    <source>
        <dbReference type="EMBL" id="NMO00045.1"/>
    </source>
</evidence>